<feature type="domain" description="GAG-pre-integrase" evidence="1">
    <location>
        <begin position="29"/>
        <end position="82"/>
    </location>
</feature>
<dbReference type="Pfam" id="PF13976">
    <property type="entry name" value="gag_pre-integrs"/>
    <property type="match status" value="1"/>
</dbReference>
<evidence type="ECO:0000313" key="3">
    <source>
        <dbReference type="Proteomes" id="UP000596660"/>
    </source>
</evidence>
<name>A0A803MQ80_CHEQI</name>
<dbReference type="AlphaFoldDB" id="A0A803MQ80"/>
<reference evidence="2" key="2">
    <citation type="submission" date="2021-03" db="UniProtKB">
        <authorList>
            <consortium name="EnsemblPlants"/>
        </authorList>
    </citation>
    <scope>IDENTIFICATION</scope>
</reference>
<dbReference type="GO" id="GO:0003676">
    <property type="term" value="F:nucleic acid binding"/>
    <property type="evidence" value="ECO:0007669"/>
    <property type="project" value="InterPro"/>
</dbReference>
<dbReference type="PANTHER" id="PTHR42648:SF31">
    <property type="entry name" value="RNA-DIRECTED DNA POLYMERASE"/>
    <property type="match status" value="1"/>
</dbReference>
<organism evidence="2 3">
    <name type="scientific">Chenopodium quinoa</name>
    <name type="common">Quinoa</name>
    <dbReference type="NCBI Taxonomy" id="63459"/>
    <lineage>
        <taxon>Eukaryota</taxon>
        <taxon>Viridiplantae</taxon>
        <taxon>Streptophyta</taxon>
        <taxon>Embryophyta</taxon>
        <taxon>Tracheophyta</taxon>
        <taxon>Spermatophyta</taxon>
        <taxon>Magnoliopsida</taxon>
        <taxon>eudicotyledons</taxon>
        <taxon>Gunneridae</taxon>
        <taxon>Pentapetalae</taxon>
        <taxon>Caryophyllales</taxon>
        <taxon>Chenopodiaceae</taxon>
        <taxon>Chenopodioideae</taxon>
        <taxon>Atripliceae</taxon>
        <taxon>Chenopodium</taxon>
    </lineage>
</organism>
<dbReference type="EnsemblPlants" id="AUR62033431-RA">
    <property type="protein sequence ID" value="AUR62033431-RA:cds"/>
    <property type="gene ID" value="AUR62033431"/>
</dbReference>
<accession>A0A803MQ80</accession>
<dbReference type="PANTHER" id="PTHR42648">
    <property type="entry name" value="TRANSPOSASE, PUTATIVE-RELATED"/>
    <property type="match status" value="1"/>
</dbReference>
<protein>
    <recommendedName>
        <fullName evidence="1">GAG-pre-integrase domain-containing protein</fullName>
    </recommendedName>
</protein>
<keyword evidence="3" id="KW-1185">Reference proteome</keyword>
<dbReference type="Proteomes" id="UP000596660">
    <property type="component" value="Unplaced"/>
</dbReference>
<dbReference type="InterPro" id="IPR036397">
    <property type="entry name" value="RNaseH_sf"/>
</dbReference>
<evidence type="ECO:0000259" key="1">
    <source>
        <dbReference type="Pfam" id="PF13976"/>
    </source>
</evidence>
<reference evidence="2" key="1">
    <citation type="journal article" date="2017" name="Nature">
        <title>The genome of Chenopodium quinoa.</title>
        <authorList>
            <person name="Jarvis D.E."/>
            <person name="Ho Y.S."/>
            <person name="Lightfoot D.J."/>
            <person name="Schmoeckel S.M."/>
            <person name="Li B."/>
            <person name="Borm T.J.A."/>
            <person name="Ohyanagi H."/>
            <person name="Mineta K."/>
            <person name="Michell C.T."/>
            <person name="Saber N."/>
            <person name="Kharbatia N.M."/>
            <person name="Rupper R.R."/>
            <person name="Sharp A.R."/>
            <person name="Dally N."/>
            <person name="Boughton B.A."/>
            <person name="Woo Y.H."/>
            <person name="Gao G."/>
            <person name="Schijlen E.G.W.M."/>
            <person name="Guo X."/>
            <person name="Momin A.A."/>
            <person name="Negrao S."/>
            <person name="Al-Babili S."/>
            <person name="Gehring C."/>
            <person name="Roessner U."/>
            <person name="Jung C."/>
            <person name="Murphy K."/>
            <person name="Arold S.T."/>
            <person name="Gojobori T."/>
            <person name="van der Linden C.G."/>
            <person name="van Loo E.N."/>
            <person name="Jellen E.N."/>
            <person name="Maughan P.J."/>
            <person name="Tester M."/>
        </authorList>
    </citation>
    <scope>NUCLEOTIDE SEQUENCE [LARGE SCALE GENOMIC DNA]</scope>
    <source>
        <strain evidence="2">cv. PI 614886</strain>
    </source>
</reference>
<dbReference type="SUPFAM" id="SSF53098">
    <property type="entry name" value="Ribonuclease H-like"/>
    <property type="match status" value="1"/>
</dbReference>
<sequence length="182" mass="20709">MKNGLYYLVNDFFAQECDMIKIVKDDSNPKAFAVPSKDENLSFAVWHHRLGHASLKKLQHIECVRKTISDKSQVCVTCPLAKFTKLPYQSDNALEFDDGPSQKFFAAMGIVHQTSCVDRPQQNARVERKHRHVLEIARAIRFQAGLELSYWVDAMNLELTQCEKNGTWEVTSLPAAPRALQS</sequence>
<dbReference type="InterPro" id="IPR012337">
    <property type="entry name" value="RNaseH-like_sf"/>
</dbReference>
<dbReference type="InterPro" id="IPR025724">
    <property type="entry name" value="GAG-pre-integrase_dom"/>
</dbReference>
<proteinExistence type="predicted"/>
<dbReference type="Gramene" id="AUR62033431-RA">
    <property type="protein sequence ID" value="AUR62033431-RA:cds"/>
    <property type="gene ID" value="AUR62033431"/>
</dbReference>
<dbReference type="Gene3D" id="3.30.420.10">
    <property type="entry name" value="Ribonuclease H-like superfamily/Ribonuclease H"/>
    <property type="match status" value="1"/>
</dbReference>
<evidence type="ECO:0000313" key="2">
    <source>
        <dbReference type="EnsemblPlants" id="AUR62033431-RA:cds"/>
    </source>
</evidence>
<dbReference type="InterPro" id="IPR039537">
    <property type="entry name" value="Retrotran_Ty1/copia-like"/>
</dbReference>